<dbReference type="InterPro" id="IPR035892">
    <property type="entry name" value="C2_domain_sf"/>
</dbReference>
<sequence length="1470" mass="155769">MKALVGDALSVESKRPLHFDVWMRIVKARNLPAKGLIGLTDAFARVLWGHRTTATPTSGEATPMICFRTNIRKRSLNPRWDFERAFAYRAAAESLSEQQLVVQVFHHSPLLGDELIGSVRLSLYEVATAPMLFDLPLLDAYAKPAGRISLNIRMQQLCALAISLPTVQLELSRSVGLDGKFYTSVEVHGSNEALPVSRARRSATSARPAGAASVGPAEFHREMTRRRGAHGRSLWDAGEFEESSTAELVLSTSASNFAADSLHIRIWCVREPNAAALAAAGADGVASAASGSGAGGAAGGRARASSSCAVHNPMMLGECWLPFAKVYTAALGMSAQVSVSAFSEPLWSLGQRSGMVGGSIRIRNGPQLKQLDFGFLTERGVVPASPMVLSNSEPEWPLSPGMWNEPPVVHAHCVSSLPRLPSQLVPSRSPTESVQLPPEARQLHMLAQALMKALLDEATSAKAAQQAHQLQLLRAARQTSAAELALRAPSHASGAAARAAAAAAANVALAHSFEAHMPAEHVLDGYELAAAGADARPPSPMPASASHASAAAVGLGAPAARAGGAGGGGAGGCGGGGGGCRACGGGAGGSPAGTRRLVRNWSMPKQLAQHSAPGAVGAAGGGPGVALGRPRLAGGAAGVSRPIRSSSADALTEKESSEPSPVPRKVWVFLTRITQLLHKSHKKSAISYVYRDQGTLLWTQQLLLKLWAYLLQHVDSVAFALQPLHFQIIVQIMTRGELDVGGCVECGNVHGHSTSYAEFVTWYRRVLLDTLHYVIRTLNRWAVSQERRLFCAQVLAIAYFRLPEFRKHLLAAILPDDDGGADGGGGGGRADSAAGGAGGSRRSAHEWYGGLSALGTSARSSSVSSSPGSSRPHSPATPRERAADADAALRRAAADGGASGARRVGGGAGPGVSPRERERERKGSVPPDCPDAVPDRPDSPFDGAPWPDPSLLPVGGAMLEAAAAAVADADADWSAEDTCDDARAATDARDGGGCGGGGGGGGGAALCSIGDVDRADDACGWADSPPGARSEAGAAGGAEAECTMPPLAAHSRSFSSSASASVLPVEWGGTEYWARLWDSISELPEQAAQRKAREAWLEQDGYWRQRLSKRGHCFCTFVLQWVALVRRMGPLCGHATPAGAQGSAEGQRENVPWAQLPGYDTIVRAFFVEMRRRAVTQWPESMQQAALALLANERLIGPLVSITLRKMTVHRTASVASSLDMVSSWLFALHERSVPLPSSFDFELLLARLRTLLCADHFKILTWTIIFLHNHLHLLSEEARSTLLMWLSGEGHFERLLLHWCHHVRAVFLHLLVFKVIKRGQHTIGYFPPSGEGIVPIMLASLYARRIEQVQQQHVEIQRVALLSAESRRARGGAPAAGARFAPPSPRLGSPTEERPSGACGAAAAVTNPTLCYAICAFKQLAELMAKFDQFNEEGKEGEVDRTESRFLPMKVLRDELPDDRLFDGGSDDW</sequence>
<evidence type="ECO:0000259" key="2">
    <source>
        <dbReference type="PROSITE" id="PS50004"/>
    </source>
</evidence>
<feature type="compositionally biased region" description="Gly residues" evidence="1">
    <location>
        <begin position="897"/>
        <end position="910"/>
    </location>
</feature>
<dbReference type="PANTHER" id="PTHR35397">
    <property type="entry name" value="C2 DOMAIN-CONTAINING PROTEIN-RELATED"/>
    <property type="match status" value="1"/>
</dbReference>
<feature type="region of interest" description="Disordered" evidence="1">
    <location>
        <begin position="633"/>
        <end position="660"/>
    </location>
</feature>
<dbReference type="Proteomes" id="UP000751190">
    <property type="component" value="Unassembled WGS sequence"/>
</dbReference>
<feature type="region of interest" description="Disordered" evidence="1">
    <location>
        <begin position="1373"/>
        <end position="1399"/>
    </location>
</feature>
<feature type="region of interest" description="Disordered" evidence="1">
    <location>
        <begin position="858"/>
        <end position="949"/>
    </location>
</feature>
<evidence type="ECO:0000313" key="4">
    <source>
        <dbReference type="Proteomes" id="UP000751190"/>
    </source>
</evidence>
<comment type="caution">
    <text evidence="3">The sequence shown here is derived from an EMBL/GenBank/DDBJ whole genome shotgun (WGS) entry which is preliminary data.</text>
</comment>
<feature type="compositionally biased region" description="Basic and acidic residues" evidence="1">
    <location>
        <begin position="878"/>
        <end position="893"/>
    </location>
</feature>
<feature type="compositionally biased region" description="Gly residues" evidence="1">
    <location>
        <begin position="822"/>
        <end position="839"/>
    </location>
</feature>
<dbReference type="OrthoDB" id="296767at2759"/>
<protein>
    <recommendedName>
        <fullName evidence="2">C2 domain-containing protein</fullName>
    </recommendedName>
</protein>
<dbReference type="InterPro" id="IPR000008">
    <property type="entry name" value="C2_dom"/>
</dbReference>
<feature type="region of interest" description="Disordered" evidence="1">
    <location>
        <begin position="822"/>
        <end position="841"/>
    </location>
</feature>
<dbReference type="PROSITE" id="PS50004">
    <property type="entry name" value="C2"/>
    <property type="match status" value="1"/>
</dbReference>
<dbReference type="Gene3D" id="2.60.40.150">
    <property type="entry name" value="C2 domain"/>
    <property type="match status" value="1"/>
</dbReference>
<feature type="compositionally biased region" description="Low complexity" evidence="1">
    <location>
        <begin position="858"/>
        <end position="874"/>
    </location>
</feature>
<keyword evidence="4" id="KW-1185">Reference proteome</keyword>
<dbReference type="CDD" id="cd00030">
    <property type="entry name" value="C2"/>
    <property type="match status" value="1"/>
</dbReference>
<dbReference type="EMBL" id="JAGTXO010000014">
    <property type="protein sequence ID" value="KAG8463883.1"/>
    <property type="molecule type" value="Genomic_DNA"/>
</dbReference>
<dbReference type="Pfam" id="PF08578">
    <property type="entry name" value="DUF1765"/>
    <property type="match status" value="1"/>
</dbReference>
<proteinExistence type="predicted"/>
<feature type="compositionally biased region" description="Low complexity" evidence="1">
    <location>
        <begin position="1373"/>
        <end position="1382"/>
    </location>
</feature>
<dbReference type="Pfam" id="PF00168">
    <property type="entry name" value="C2"/>
    <property type="match status" value="1"/>
</dbReference>
<accession>A0A8J6CDT9</accession>
<evidence type="ECO:0000256" key="1">
    <source>
        <dbReference type="SAM" id="MobiDB-lite"/>
    </source>
</evidence>
<evidence type="ECO:0000313" key="3">
    <source>
        <dbReference type="EMBL" id="KAG8463883.1"/>
    </source>
</evidence>
<gene>
    <name evidence="3" type="ORF">KFE25_000051</name>
</gene>
<dbReference type="PANTHER" id="PTHR35397:SF1">
    <property type="entry name" value="ARMADILLO-LIKE HELICAL DOMAIN-CONTAINING PROTEIN"/>
    <property type="match status" value="1"/>
</dbReference>
<dbReference type="SMART" id="SM00239">
    <property type="entry name" value="C2"/>
    <property type="match status" value="1"/>
</dbReference>
<dbReference type="InterPro" id="IPR013887">
    <property type="entry name" value="UPF0592"/>
</dbReference>
<name>A0A8J6CDT9_DIALT</name>
<organism evidence="3 4">
    <name type="scientific">Diacronema lutheri</name>
    <name type="common">Unicellular marine alga</name>
    <name type="synonym">Monochrysis lutheri</name>
    <dbReference type="NCBI Taxonomy" id="2081491"/>
    <lineage>
        <taxon>Eukaryota</taxon>
        <taxon>Haptista</taxon>
        <taxon>Haptophyta</taxon>
        <taxon>Pavlovophyceae</taxon>
        <taxon>Pavlovales</taxon>
        <taxon>Pavlovaceae</taxon>
        <taxon>Diacronema</taxon>
    </lineage>
</organism>
<feature type="domain" description="C2" evidence="2">
    <location>
        <begin position="1"/>
        <end position="137"/>
    </location>
</feature>
<feature type="compositionally biased region" description="Basic and acidic residues" evidence="1">
    <location>
        <begin position="914"/>
        <end position="923"/>
    </location>
</feature>
<reference evidence="3" key="1">
    <citation type="submission" date="2021-05" db="EMBL/GenBank/DDBJ databases">
        <title>The genome of the haptophyte Pavlova lutheri (Diacronema luteri, Pavlovales) - a model for lipid biosynthesis in eukaryotic algae.</title>
        <authorList>
            <person name="Hulatt C.J."/>
            <person name="Posewitz M.C."/>
        </authorList>
    </citation>
    <scope>NUCLEOTIDE SEQUENCE</scope>
    <source>
        <strain evidence="3">NIVA-4/92</strain>
    </source>
</reference>
<feature type="region of interest" description="Disordered" evidence="1">
    <location>
        <begin position="196"/>
        <end position="216"/>
    </location>
</feature>
<dbReference type="SUPFAM" id="SSF49562">
    <property type="entry name" value="C2 domain (Calcium/lipid-binding domain, CaLB)"/>
    <property type="match status" value="1"/>
</dbReference>
<feature type="compositionally biased region" description="Low complexity" evidence="1">
    <location>
        <begin position="202"/>
        <end position="213"/>
    </location>
</feature>